<evidence type="ECO:0000313" key="3">
    <source>
        <dbReference type="Proteomes" id="UP001501153"/>
    </source>
</evidence>
<dbReference type="Proteomes" id="UP001501153">
    <property type="component" value="Unassembled WGS sequence"/>
</dbReference>
<dbReference type="RefSeq" id="WP_345237328.1">
    <property type="nucleotide sequence ID" value="NZ_BAABGZ010000072.1"/>
</dbReference>
<gene>
    <name evidence="2" type="ORF">GCM10023185_34200</name>
</gene>
<name>A0ABP8INS2_9BACT</name>
<dbReference type="CDD" id="cd00093">
    <property type="entry name" value="HTH_XRE"/>
    <property type="match status" value="1"/>
</dbReference>
<reference evidence="3" key="1">
    <citation type="journal article" date="2019" name="Int. J. Syst. Evol. Microbiol.">
        <title>The Global Catalogue of Microorganisms (GCM) 10K type strain sequencing project: providing services to taxonomists for standard genome sequencing and annotation.</title>
        <authorList>
            <consortium name="The Broad Institute Genomics Platform"/>
            <consortium name="The Broad Institute Genome Sequencing Center for Infectious Disease"/>
            <person name="Wu L."/>
            <person name="Ma J."/>
        </authorList>
    </citation>
    <scope>NUCLEOTIDE SEQUENCE [LARGE SCALE GENOMIC DNA]</scope>
    <source>
        <strain evidence="3">JCM 17923</strain>
    </source>
</reference>
<keyword evidence="3" id="KW-1185">Reference proteome</keyword>
<feature type="domain" description="HTH cro/C1-type" evidence="1">
    <location>
        <begin position="21"/>
        <end position="74"/>
    </location>
</feature>
<dbReference type="EMBL" id="BAABGZ010000072">
    <property type="protein sequence ID" value="GAA4364573.1"/>
    <property type="molecule type" value="Genomic_DNA"/>
</dbReference>
<dbReference type="SUPFAM" id="SSF47413">
    <property type="entry name" value="lambda repressor-like DNA-binding domains"/>
    <property type="match status" value="1"/>
</dbReference>
<sequence>MRIFSNHRGPSPSHNATQLVRAHLGLTQQDLARLMQVSRTAVAMDERGERYLPWPKSKLLHDLCTVLPTPHGSAPVPAVPAPVLSAADRKELDWRRRTIALEVFPLEQKLARVEVRLAQARLWQQALPALRAAFPAEDARAQRWLDYFEAEAAATLSTDSGQPALLKLRLATVAFELAEIDWLLAGG</sequence>
<dbReference type="Gene3D" id="1.10.260.40">
    <property type="entry name" value="lambda repressor-like DNA-binding domains"/>
    <property type="match status" value="1"/>
</dbReference>
<comment type="caution">
    <text evidence="2">The sequence shown here is derived from an EMBL/GenBank/DDBJ whole genome shotgun (WGS) entry which is preliminary data.</text>
</comment>
<organism evidence="2 3">
    <name type="scientific">Hymenobacter saemangeumensis</name>
    <dbReference type="NCBI Taxonomy" id="1084522"/>
    <lineage>
        <taxon>Bacteria</taxon>
        <taxon>Pseudomonadati</taxon>
        <taxon>Bacteroidota</taxon>
        <taxon>Cytophagia</taxon>
        <taxon>Cytophagales</taxon>
        <taxon>Hymenobacteraceae</taxon>
        <taxon>Hymenobacter</taxon>
    </lineage>
</organism>
<dbReference type="PROSITE" id="PS50943">
    <property type="entry name" value="HTH_CROC1"/>
    <property type="match status" value="1"/>
</dbReference>
<protein>
    <recommendedName>
        <fullName evidence="1">HTH cro/C1-type domain-containing protein</fullName>
    </recommendedName>
</protein>
<evidence type="ECO:0000259" key="1">
    <source>
        <dbReference type="PROSITE" id="PS50943"/>
    </source>
</evidence>
<dbReference type="InterPro" id="IPR001387">
    <property type="entry name" value="Cro/C1-type_HTH"/>
</dbReference>
<dbReference type="InterPro" id="IPR010982">
    <property type="entry name" value="Lambda_DNA-bd_dom_sf"/>
</dbReference>
<accession>A0ABP8INS2</accession>
<proteinExistence type="predicted"/>
<evidence type="ECO:0000313" key="2">
    <source>
        <dbReference type="EMBL" id="GAA4364573.1"/>
    </source>
</evidence>